<keyword evidence="3" id="KW-1185">Reference proteome</keyword>
<protein>
    <submittedName>
        <fullName evidence="2">Uncharacterized protein</fullName>
    </submittedName>
</protein>
<evidence type="ECO:0000313" key="3">
    <source>
        <dbReference type="Proteomes" id="UP001375240"/>
    </source>
</evidence>
<dbReference type="EMBL" id="JAVHNQ010000002">
    <property type="protein sequence ID" value="KAK6355129.1"/>
    <property type="molecule type" value="Genomic_DNA"/>
</dbReference>
<feature type="region of interest" description="Disordered" evidence="1">
    <location>
        <begin position="70"/>
        <end position="89"/>
    </location>
</feature>
<proteinExistence type="predicted"/>
<sequence>MRASRFLPAAAAARGCRRRGTPLHVSDHLWISESLVRDVFRTFCLRWAHASTLRRPSAKAGKCYTFQPLRQNRAESTSPDSRPIDDAPSTATKKLFSWSFNDNFRGIIEAKRLPLRPPTTARFEDIDTDDSHASLFVVTEPLRSQLNHLIKSGTCVYDSKAKDQSPTPDPQVYEDIRELVREMCEGTPSTRSTDQLSSPASTKSLPITALPEEIPPEEPSPEEPSPEELSSEELSLEELPLEELPPEELPSAELSPEELPSEELPLEELSSEKISPEELPPEELPSTLLVSQGKEHAADQKPSTIEKAEQVHPDTVEFKIPVRPPIDMRALLTDSEHSEAVEALESVDFDKIESPDFIDEIVLKQHERIQLSPLPSQQDFETELLEAISDQRVTIQTLVLMYAQFDKLVGIENFSDLPKLREALYARLGGMANEWLVWLFRHDSTKILRQPDLMPRALFKKMVKFNEAVAKITPEGADTKPITREDALLDSIWNKIKLSAVFKQWYPLNDPGFVLRFEHVDRILDKAIARIKQGEWDDYKKVDVETCLDIFFFYKNMNGPMTLLFPRVVELFQAWMPHWKNEKYAAKLKKTDPSAPRDDSALGTMDPAQPQPSDATEAASPFKAELIRRIMTQKVRHHLLSTGSERIEKKFNLLIPGLQRFLDCLPGHYRRRLISTLFLSRASPAAGNANSPNTPWTDAWTLDEILPFKPWVRRSLDLPIKYNDGDHLTVLRDATDLFEAILATKGHEAMTAYCYNMDDMQIVEFHLRQWVSHYGTRYFNDKELLDELQNTMKYIAERVRASTNRNYPYPGQPFAQAILSLFYLNIPAELFIVDIIRTLAFSDRYSQMLSCLAILQRFSRRTNGDVVFKVPKHAMKMALMCLRRAEPFEALRLLSQYHNRHGATWGSVLISTAQEYPKETHFVLRRFLVAPYQTSIFNPQIRFGTPRGRPTRNLFSQLAVRYALSSQQTPSKATYRINHLRRLALKHGLGYDIRISRALVVAAMVRSGIYRIQTGPEFEKPSDLWKHGRIVYASRRFLEDANRDPTWKKGLTKAQAMDAKKQFLEQCMLEVWKEIKRWQDHREAVKAKHDDMSTTTI</sequence>
<feature type="region of interest" description="Disordered" evidence="1">
    <location>
        <begin position="185"/>
        <end position="282"/>
    </location>
</feature>
<feature type="compositionally biased region" description="Acidic residues" evidence="1">
    <location>
        <begin position="255"/>
        <end position="266"/>
    </location>
</feature>
<organism evidence="2 3">
    <name type="scientific">Orbilia brochopaga</name>
    <dbReference type="NCBI Taxonomy" id="3140254"/>
    <lineage>
        <taxon>Eukaryota</taxon>
        <taxon>Fungi</taxon>
        <taxon>Dikarya</taxon>
        <taxon>Ascomycota</taxon>
        <taxon>Pezizomycotina</taxon>
        <taxon>Orbiliomycetes</taxon>
        <taxon>Orbiliales</taxon>
        <taxon>Orbiliaceae</taxon>
        <taxon>Orbilia</taxon>
    </lineage>
</organism>
<evidence type="ECO:0000313" key="2">
    <source>
        <dbReference type="EMBL" id="KAK6355129.1"/>
    </source>
</evidence>
<dbReference type="Proteomes" id="UP001375240">
    <property type="component" value="Unassembled WGS sequence"/>
</dbReference>
<reference evidence="2 3" key="1">
    <citation type="submission" date="2019-10" db="EMBL/GenBank/DDBJ databases">
        <authorList>
            <person name="Palmer J.M."/>
        </authorList>
    </citation>
    <scope>NUCLEOTIDE SEQUENCE [LARGE SCALE GENOMIC DNA]</scope>
    <source>
        <strain evidence="2 3">TWF696</strain>
    </source>
</reference>
<dbReference type="AlphaFoldDB" id="A0AAV9V6S9"/>
<evidence type="ECO:0000256" key="1">
    <source>
        <dbReference type="SAM" id="MobiDB-lite"/>
    </source>
</evidence>
<feature type="compositionally biased region" description="Polar residues" evidence="1">
    <location>
        <begin position="187"/>
        <end position="204"/>
    </location>
</feature>
<feature type="region of interest" description="Disordered" evidence="1">
    <location>
        <begin position="588"/>
        <end position="618"/>
    </location>
</feature>
<feature type="compositionally biased region" description="Acidic residues" evidence="1">
    <location>
        <begin position="214"/>
        <end position="246"/>
    </location>
</feature>
<feature type="compositionally biased region" description="Polar residues" evidence="1">
    <location>
        <begin position="70"/>
        <end position="80"/>
    </location>
</feature>
<accession>A0AAV9V6S9</accession>
<feature type="compositionally biased region" description="Basic and acidic residues" evidence="1">
    <location>
        <begin position="588"/>
        <end position="600"/>
    </location>
</feature>
<gene>
    <name evidence="2" type="ORF">TWF696_004252</name>
</gene>
<name>A0AAV9V6S9_9PEZI</name>
<comment type="caution">
    <text evidence="2">The sequence shown here is derived from an EMBL/GenBank/DDBJ whole genome shotgun (WGS) entry which is preliminary data.</text>
</comment>